<organism evidence="1 2">
    <name type="scientific">Marinomonas aquimarina</name>
    <dbReference type="NCBI Taxonomy" id="295068"/>
    <lineage>
        <taxon>Bacteria</taxon>
        <taxon>Pseudomonadati</taxon>
        <taxon>Pseudomonadota</taxon>
        <taxon>Gammaproteobacteria</taxon>
        <taxon>Oceanospirillales</taxon>
        <taxon>Oceanospirillaceae</taxon>
        <taxon>Marinomonas</taxon>
    </lineage>
</organism>
<dbReference type="EMBL" id="FLOC01000006">
    <property type="protein sequence ID" value="SBS29038.1"/>
    <property type="molecule type" value="Genomic_DNA"/>
</dbReference>
<proteinExistence type="predicted"/>
<dbReference type="Proteomes" id="UP000092627">
    <property type="component" value="Unassembled WGS sequence"/>
</dbReference>
<dbReference type="Pfam" id="PF11225">
    <property type="entry name" value="DUF3024"/>
    <property type="match status" value="1"/>
</dbReference>
<sequence>MALSEFEIKRIEKAGTVFLSEHRPPPEIRSKLDIGWRLENQSVYIFETRPIWNEPSQYHDLDIAKATFVLKHGVWKIYWMKRDLKWHSYEPKSQVKTIEQVFKVVTEDQYGCFFG</sequence>
<keyword evidence="2" id="KW-1185">Reference proteome</keyword>
<dbReference type="RefSeq" id="WP_067207937.1">
    <property type="nucleotide sequence ID" value="NZ_FLOC01000006.1"/>
</dbReference>
<evidence type="ECO:0000313" key="1">
    <source>
        <dbReference type="EMBL" id="SBS29038.1"/>
    </source>
</evidence>
<name>A0A1A8T9B4_9GAMM</name>
<dbReference type="AlphaFoldDB" id="A0A1A8T9B4"/>
<evidence type="ECO:0008006" key="3">
    <source>
        <dbReference type="Google" id="ProtNLM"/>
    </source>
</evidence>
<accession>A0A1A8T9B4</accession>
<dbReference type="InterPro" id="IPR021388">
    <property type="entry name" value="DUF3024"/>
</dbReference>
<reference evidence="1 2" key="1">
    <citation type="submission" date="2016-06" db="EMBL/GenBank/DDBJ databases">
        <authorList>
            <person name="Kjaerup R.B."/>
            <person name="Dalgaard T.S."/>
            <person name="Juul-Madsen H.R."/>
        </authorList>
    </citation>
    <scope>NUCLEOTIDE SEQUENCE [LARGE SCALE GENOMIC DNA]</scope>
    <source>
        <strain evidence="1 2">CECT 5080</strain>
    </source>
</reference>
<protein>
    <recommendedName>
        <fullName evidence="3">DUF3024 domain-containing protein</fullName>
    </recommendedName>
</protein>
<dbReference type="STRING" id="295068.MAQ5080_01269"/>
<evidence type="ECO:0000313" key="2">
    <source>
        <dbReference type="Proteomes" id="UP000092627"/>
    </source>
</evidence>
<dbReference type="OrthoDB" id="1362002at2"/>
<gene>
    <name evidence="1" type="ORF">MAQ5080_01269</name>
</gene>